<dbReference type="Proteomes" id="UP000006426">
    <property type="component" value="Chromosome"/>
</dbReference>
<proteinExistence type="predicted"/>
<dbReference type="AlphaFoldDB" id="A0AAD0LX72"/>
<sequence>MKCDAFVLGQHKGAEFGPLRIFDKNFVCMPGKKYSGYLGLNVERVKMVSIVTELKRKGIEVFSSPVRYRDVSNIEFEKAAAFAVDYARAKEALQK</sequence>
<dbReference type="RefSeq" id="WP_054068148.1">
    <property type="nucleotide sequence ID" value="NZ_CP031225.1"/>
</dbReference>
<evidence type="ECO:0000313" key="1">
    <source>
        <dbReference type="EMBL" id="AXH55638.1"/>
    </source>
</evidence>
<evidence type="ECO:0000313" key="2">
    <source>
        <dbReference type="Proteomes" id="UP000006426"/>
    </source>
</evidence>
<protein>
    <submittedName>
        <fullName evidence="1">Uncharacterized protein</fullName>
    </submittedName>
</protein>
<reference evidence="1 2" key="1">
    <citation type="journal article" date="2011" name="PLoS Pathog.">
        <title>Dynamic evolution of pathogenicity revealed by sequencing and comparative genomics of 19 Pseudomonas syringae isolates.</title>
        <authorList>
            <person name="Baltrus D.A."/>
            <person name="Nishimura M.T."/>
            <person name="Romanchuk A."/>
            <person name="Chang J.H."/>
            <person name="Mukhtar M.S."/>
            <person name="Cherkis K."/>
            <person name="Roach J."/>
            <person name="Grant S.R."/>
            <person name="Jones C.D."/>
            <person name="Dangl J.L."/>
        </authorList>
    </citation>
    <scope>NUCLEOTIDE SEQUENCE [LARGE SCALE GENOMIC DNA]</scope>
    <source>
        <strain evidence="1 2">M301315</strain>
    </source>
</reference>
<gene>
    <name evidence="1" type="ORF">PLA107_010140</name>
</gene>
<dbReference type="EMBL" id="CP031225">
    <property type="protein sequence ID" value="AXH55638.1"/>
    <property type="molecule type" value="Genomic_DNA"/>
</dbReference>
<name>A0AAD0LX72_PSEAV</name>
<organism evidence="1 2">
    <name type="scientific">Pseudomonas amygdali pv. lachrymans str. M301315</name>
    <dbReference type="NCBI Taxonomy" id="629260"/>
    <lineage>
        <taxon>Bacteria</taxon>
        <taxon>Pseudomonadati</taxon>
        <taxon>Pseudomonadota</taxon>
        <taxon>Gammaproteobacteria</taxon>
        <taxon>Pseudomonadales</taxon>
        <taxon>Pseudomonadaceae</taxon>
        <taxon>Pseudomonas</taxon>
        <taxon>Pseudomonas amygdali</taxon>
    </lineage>
</organism>
<accession>A0AAD0LX72</accession>